<dbReference type="OrthoDB" id="3223806at2759"/>
<dbReference type="AlphaFoldDB" id="A0A0C3CPR7"/>
<sequence>MTLSFAKANVSDYTEILWDLLNQPSSNDICDHTAVVSRSTISKPPSPILIVDKPPSLFALVIGIDEYATAPLLTGAVADANEVQRYLEHDLKVPSCQIRNLRNEEATRDAIIQAFSDLRIHPGIKRGDPILIFYAGHGAEAGAPPGWEAGGPKIQTILPQNYCTEAGNEVYPIPDRTVGALLNSLAEEKGDNITVVFDCCYSGSGTRNRKNESTRLDRFAKVANNLQTTLDQDFWQGSQGDRSMKIAAGFLQCDLRSHVLLAACSAEETAKEDIVVMRGEFTKAFLDTIRTIGADKITYTDLIQRIPQLPEQNPQCEGHNRNRIIFDSKAPSPGRVFYTVRRDGEKYVMDAGSAQGITDGAEFAVYVDRDSLLETPPLGKLVVLETRAFSAVLDVNSDAIRFPLAESAFALQIKVGTEEDLRLHIVIDEKLVDVFKALAQEMQITGPEQRRILLAEKENAELDIALENGRVVFNILDPLVTKFGLTRMPFSVSPQVKDVYPVIRAAAHYRWHLRRTNKTSMFQNKVRIEFKRLTQYREPDGPDLNADGVIDLVVDEKAIYGLRIINDTTRPLYPSLFYFDNSDFSITPCYQPPTAGKHKVDPPLKPKGSLPIGYGAGGSAPFEYFLQEGQAVDVGFMKLFLTTEYVDFSNVSQASPFDRDRNMERIKIKSKPVWDTMLVTLVQRKG</sequence>
<organism evidence="2 3">
    <name type="scientific">Piloderma croceum (strain F 1598)</name>
    <dbReference type="NCBI Taxonomy" id="765440"/>
    <lineage>
        <taxon>Eukaryota</taxon>
        <taxon>Fungi</taxon>
        <taxon>Dikarya</taxon>
        <taxon>Basidiomycota</taxon>
        <taxon>Agaricomycotina</taxon>
        <taxon>Agaricomycetes</taxon>
        <taxon>Agaricomycetidae</taxon>
        <taxon>Atheliales</taxon>
        <taxon>Atheliaceae</taxon>
        <taxon>Piloderma</taxon>
    </lineage>
</organism>
<accession>A0A0C3CPR7</accession>
<dbReference type="Gene3D" id="3.40.50.1460">
    <property type="match status" value="1"/>
</dbReference>
<dbReference type="GO" id="GO:0006508">
    <property type="term" value="P:proteolysis"/>
    <property type="evidence" value="ECO:0007669"/>
    <property type="project" value="TreeGrafter"/>
</dbReference>
<dbReference type="GO" id="GO:0004197">
    <property type="term" value="F:cysteine-type endopeptidase activity"/>
    <property type="evidence" value="ECO:0007669"/>
    <property type="project" value="TreeGrafter"/>
</dbReference>
<dbReference type="PANTHER" id="PTHR48104">
    <property type="entry name" value="METACASPASE-4"/>
    <property type="match status" value="1"/>
</dbReference>
<evidence type="ECO:0000313" key="2">
    <source>
        <dbReference type="EMBL" id="KIM91662.1"/>
    </source>
</evidence>
<reference evidence="2 3" key="1">
    <citation type="submission" date="2014-04" db="EMBL/GenBank/DDBJ databases">
        <authorList>
            <consortium name="DOE Joint Genome Institute"/>
            <person name="Kuo A."/>
            <person name="Tarkka M."/>
            <person name="Buscot F."/>
            <person name="Kohler A."/>
            <person name="Nagy L.G."/>
            <person name="Floudas D."/>
            <person name="Copeland A."/>
            <person name="Barry K.W."/>
            <person name="Cichocki N."/>
            <person name="Veneault-Fourrey C."/>
            <person name="LaButti K."/>
            <person name="Lindquist E.A."/>
            <person name="Lipzen A."/>
            <person name="Lundell T."/>
            <person name="Morin E."/>
            <person name="Murat C."/>
            <person name="Sun H."/>
            <person name="Tunlid A."/>
            <person name="Henrissat B."/>
            <person name="Grigoriev I.V."/>
            <person name="Hibbett D.S."/>
            <person name="Martin F."/>
            <person name="Nordberg H.P."/>
            <person name="Cantor M.N."/>
            <person name="Hua S.X."/>
        </authorList>
    </citation>
    <scope>NUCLEOTIDE SEQUENCE [LARGE SCALE GENOMIC DNA]</scope>
    <source>
        <strain evidence="2 3">F 1598</strain>
    </source>
</reference>
<name>A0A0C3CPR7_PILCF</name>
<dbReference type="InterPro" id="IPR050452">
    <property type="entry name" value="Metacaspase"/>
</dbReference>
<dbReference type="InParanoid" id="A0A0C3CPR7"/>
<evidence type="ECO:0000313" key="3">
    <source>
        <dbReference type="Proteomes" id="UP000054166"/>
    </source>
</evidence>
<dbReference type="GO" id="GO:0005737">
    <property type="term" value="C:cytoplasm"/>
    <property type="evidence" value="ECO:0007669"/>
    <property type="project" value="TreeGrafter"/>
</dbReference>
<proteinExistence type="inferred from homology"/>
<keyword evidence="3" id="KW-1185">Reference proteome</keyword>
<gene>
    <name evidence="2" type="ORF">PILCRDRAFT_810945</name>
</gene>
<dbReference type="HOGENOM" id="CLU_011935_1_0_1"/>
<protein>
    <recommendedName>
        <fullName evidence="4">Caspase family p20 domain-containing protein</fullName>
    </recommendedName>
</protein>
<comment type="similarity">
    <text evidence="1">Belongs to the peptidase C14B family.</text>
</comment>
<dbReference type="InterPro" id="IPR029030">
    <property type="entry name" value="Caspase-like_dom_sf"/>
</dbReference>
<dbReference type="SUPFAM" id="SSF52129">
    <property type="entry name" value="Caspase-like"/>
    <property type="match status" value="1"/>
</dbReference>
<dbReference type="EMBL" id="KN832971">
    <property type="protein sequence ID" value="KIM91662.1"/>
    <property type="molecule type" value="Genomic_DNA"/>
</dbReference>
<dbReference type="PANTHER" id="PTHR48104:SF30">
    <property type="entry name" value="METACASPASE-1"/>
    <property type="match status" value="1"/>
</dbReference>
<reference evidence="3" key="2">
    <citation type="submission" date="2015-01" db="EMBL/GenBank/DDBJ databases">
        <title>Evolutionary Origins and Diversification of the Mycorrhizal Mutualists.</title>
        <authorList>
            <consortium name="DOE Joint Genome Institute"/>
            <consortium name="Mycorrhizal Genomics Consortium"/>
            <person name="Kohler A."/>
            <person name="Kuo A."/>
            <person name="Nagy L.G."/>
            <person name="Floudas D."/>
            <person name="Copeland A."/>
            <person name="Barry K.W."/>
            <person name="Cichocki N."/>
            <person name="Veneault-Fourrey C."/>
            <person name="LaButti K."/>
            <person name="Lindquist E.A."/>
            <person name="Lipzen A."/>
            <person name="Lundell T."/>
            <person name="Morin E."/>
            <person name="Murat C."/>
            <person name="Riley R."/>
            <person name="Ohm R."/>
            <person name="Sun H."/>
            <person name="Tunlid A."/>
            <person name="Henrissat B."/>
            <person name="Grigoriev I.V."/>
            <person name="Hibbett D.S."/>
            <person name="Martin F."/>
        </authorList>
    </citation>
    <scope>NUCLEOTIDE SEQUENCE [LARGE SCALE GENOMIC DNA]</scope>
    <source>
        <strain evidence="3">F 1598</strain>
    </source>
</reference>
<evidence type="ECO:0008006" key="4">
    <source>
        <dbReference type="Google" id="ProtNLM"/>
    </source>
</evidence>
<dbReference type="Proteomes" id="UP000054166">
    <property type="component" value="Unassembled WGS sequence"/>
</dbReference>
<evidence type="ECO:0000256" key="1">
    <source>
        <dbReference type="ARBA" id="ARBA00009005"/>
    </source>
</evidence>